<dbReference type="KEGG" id="luo:HHL09_10630"/>
<accession>A0A858RI87</accession>
<keyword evidence="4" id="KW-1185">Reference proteome</keyword>
<name>A0A858RI87_9BACT</name>
<keyword evidence="1" id="KW-0812">Transmembrane</keyword>
<feature type="transmembrane region" description="Helical" evidence="1">
    <location>
        <begin position="166"/>
        <end position="192"/>
    </location>
</feature>
<feature type="transmembrane region" description="Helical" evidence="1">
    <location>
        <begin position="60"/>
        <end position="84"/>
    </location>
</feature>
<dbReference type="RefSeq" id="WP_169454619.1">
    <property type="nucleotide sequence ID" value="NZ_CP051774.1"/>
</dbReference>
<protein>
    <recommendedName>
        <fullName evidence="2">Vitamin uptake-like sensor domain-containing protein</fullName>
    </recommendedName>
</protein>
<feature type="domain" description="Vitamin uptake-like sensor" evidence="2">
    <location>
        <begin position="17"/>
        <end position="222"/>
    </location>
</feature>
<dbReference type="InterPro" id="IPR048533">
    <property type="entry name" value="VUPS"/>
</dbReference>
<dbReference type="EMBL" id="CP051774">
    <property type="protein sequence ID" value="QJE96218.1"/>
    <property type="molecule type" value="Genomic_DNA"/>
</dbReference>
<feature type="transmembrane region" description="Helical" evidence="1">
    <location>
        <begin position="29"/>
        <end position="48"/>
    </location>
</feature>
<gene>
    <name evidence="3" type="ORF">HHL09_10630</name>
</gene>
<proteinExistence type="predicted"/>
<organism evidence="3 4">
    <name type="scientific">Luteolibacter luteus</name>
    <dbReference type="NCBI Taxonomy" id="2728835"/>
    <lineage>
        <taxon>Bacteria</taxon>
        <taxon>Pseudomonadati</taxon>
        <taxon>Verrucomicrobiota</taxon>
        <taxon>Verrucomicrobiia</taxon>
        <taxon>Verrucomicrobiales</taxon>
        <taxon>Verrucomicrobiaceae</taxon>
        <taxon>Luteolibacter</taxon>
    </lineage>
</organism>
<feature type="transmembrane region" description="Helical" evidence="1">
    <location>
        <begin position="6"/>
        <end position="22"/>
    </location>
</feature>
<dbReference type="Proteomes" id="UP000501812">
    <property type="component" value="Chromosome"/>
</dbReference>
<keyword evidence="1" id="KW-0472">Membrane</keyword>
<evidence type="ECO:0000256" key="1">
    <source>
        <dbReference type="SAM" id="Phobius"/>
    </source>
</evidence>
<feature type="transmembrane region" description="Helical" evidence="1">
    <location>
        <begin position="135"/>
        <end position="154"/>
    </location>
</feature>
<reference evidence="3 4" key="1">
    <citation type="submission" date="2020-04" db="EMBL/GenBank/DDBJ databases">
        <title>Luteolibacter sp. G-1-1-1 isolated from soil.</title>
        <authorList>
            <person name="Dahal R.H."/>
        </authorList>
    </citation>
    <scope>NUCLEOTIDE SEQUENCE [LARGE SCALE GENOMIC DNA]</scope>
    <source>
        <strain evidence="3 4">G-1-1-1</strain>
    </source>
</reference>
<evidence type="ECO:0000259" key="2">
    <source>
        <dbReference type="Pfam" id="PF20973"/>
    </source>
</evidence>
<dbReference type="AlphaFoldDB" id="A0A858RI87"/>
<dbReference type="Pfam" id="PF20973">
    <property type="entry name" value="VUPS"/>
    <property type="match status" value="1"/>
</dbReference>
<evidence type="ECO:0000313" key="3">
    <source>
        <dbReference type="EMBL" id="QJE96218.1"/>
    </source>
</evidence>
<feature type="transmembrane region" description="Helical" evidence="1">
    <location>
        <begin position="204"/>
        <end position="222"/>
    </location>
</feature>
<evidence type="ECO:0000313" key="4">
    <source>
        <dbReference type="Proteomes" id="UP000501812"/>
    </source>
</evidence>
<keyword evidence="1" id="KW-1133">Transmembrane helix</keyword>
<feature type="transmembrane region" description="Helical" evidence="1">
    <location>
        <begin position="96"/>
        <end position="115"/>
    </location>
</feature>
<sequence length="339" mass="38428">MTNELLVLIGEAIGVYFLVLWAHSLRNKLGLSHFYALIGSLTAVMVWVTDAGVRVEVPGIASFMVGSTVFYTALLLGVFVVYVFDGPRATRIAISTIIGVSVMVPLVTLILHWQIRISNNGENPLGYFPPQSLRIYSASIFAAFADLIFLAMAWEFLGKPQLNMRLWLRAFLTLLGVLWLDVLLFATGAFAGEPDYFKIMTGTFVTRFVLSVFAFPFLYWYISWQNGKNGMEIENRPVLAILREVTKVRLELSLAQREIERRKEVERENVQLIDSLQGALLEVKTLRGILPTCSYCKDIRDEDGNWHQLESYIQRHSDAKFSHGVCDKCMKEHHPEATQ</sequence>